<keyword evidence="2" id="KW-1185">Reference proteome</keyword>
<evidence type="ECO:0000313" key="2">
    <source>
        <dbReference type="Proteomes" id="UP000092565"/>
    </source>
</evidence>
<proteinExistence type="predicted"/>
<protein>
    <submittedName>
        <fullName evidence="1">Uncharacterized protein</fullName>
    </submittedName>
</protein>
<sequence>MSVNGARVCGSLLQGVKLSCLGVNSWPGGAENYNKTDANSFQ</sequence>
<organism evidence="1 2">
    <name type="scientific">Phaeobacter gallaeciensis</name>
    <dbReference type="NCBI Taxonomy" id="60890"/>
    <lineage>
        <taxon>Bacteria</taxon>
        <taxon>Pseudomonadati</taxon>
        <taxon>Pseudomonadota</taxon>
        <taxon>Alphaproteobacteria</taxon>
        <taxon>Rhodobacterales</taxon>
        <taxon>Roseobacteraceae</taxon>
        <taxon>Phaeobacter</taxon>
    </lineage>
</organism>
<dbReference type="AlphaFoldDB" id="A0A1B0ZV98"/>
<accession>A0A1B0ZV98</accession>
<dbReference type="Proteomes" id="UP000092565">
    <property type="component" value="Chromosome"/>
</dbReference>
<evidence type="ECO:0000313" key="1">
    <source>
        <dbReference type="EMBL" id="ANP38082.1"/>
    </source>
</evidence>
<name>A0A1B0ZV98_9RHOB</name>
<reference evidence="1 2" key="1">
    <citation type="submission" date="2016-04" db="EMBL/GenBank/DDBJ databases">
        <authorList>
            <person name="Evans L.H."/>
            <person name="Alamgir A."/>
            <person name="Owens N."/>
            <person name="Weber N.D."/>
            <person name="Virtaneva K."/>
            <person name="Barbian K."/>
            <person name="Babar A."/>
            <person name="Rosenke K."/>
        </authorList>
    </citation>
    <scope>NUCLEOTIDE SEQUENCE [LARGE SCALE GENOMIC DNA]</scope>
    <source>
        <strain evidence="1 2">JL2886</strain>
    </source>
</reference>
<dbReference type="EMBL" id="CP015124">
    <property type="protein sequence ID" value="ANP38082.1"/>
    <property type="molecule type" value="Genomic_DNA"/>
</dbReference>
<gene>
    <name evidence="1" type="ORF">JL2886_03202</name>
</gene>